<name>A0A0C9WI23_9AGAR</name>
<reference evidence="2 3" key="1">
    <citation type="submission" date="2014-04" db="EMBL/GenBank/DDBJ databases">
        <authorList>
            <consortium name="DOE Joint Genome Institute"/>
            <person name="Kuo A."/>
            <person name="Kohler A."/>
            <person name="Nagy L.G."/>
            <person name="Floudas D."/>
            <person name="Copeland A."/>
            <person name="Barry K.W."/>
            <person name="Cichocki N."/>
            <person name="Veneault-Fourrey C."/>
            <person name="LaButti K."/>
            <person name="Lindquist E.A."/>
            <person name="Lipzen A."/>
            <person name="Lundell T."/>
            <person name="Morin E."/>
            <person name="Murat C."/>
            <person name="Sun H."/>
            <person name="Tunlid A."/>
            <person name="Henrissat B."/>
            <person name="Grigoriev I.V."/>
            <person name="Hibbett D.S."/>
            <person name="Martin F."/>
            <person name="Nordberg H.P."/>
            <person name="Cantor M.N."/>
            <person name="Hua S.X."/>
        </authorList>
    </citation>
    <scope>NUCLEOTIDE SEQUENCE [LARGE SCALE GENOMIC DNA]</scope>
    <source>
        <strain evidence="2 3">LaAM-08-1</strain>
    </source>
</reference>
<keyword evidence="3" id="KW-1185">Reference proteome</keyword>
<dbReference type="OrthoDB" id="2527272at2759"/>
<evidence type="ECO:0000256" key="1">
    <source>
        <dbReference type="SAM" id="MobiDB-lite"/>
    </source>
</evidence>
<accession>A0A0C9WI23</accession>
<dbReference type="EMBL" id="KN838928">
    <property type="protein sequence ID" value="KIJ92194.1"/>
    <property type="molecule type" value="Genomic_DNA"/>
</dbReference>
<dbReference type="AlphaFoldDB" id="A0A0C9WI23"/>
<evidence type="ECO:0008006" key="4">
    <source>
        <dbReference type="Google" id="ProtNLM"/>
    </source>
</evidence>
<dbReference type="Proteomes" id="UP000054477">
    <property type="component" value="Unassembled WGS sequence"/>
</dbReference>
<organism evidence="2 3">
    <name type="scientific">Laccaria amethystina LaAM-08-1</name>
    <dbReference type="NCBI Taxonomy" id="1095629"/>
    <lineage>
        <taxon>Eukaryota</taxon>
        <taxon>Fungi</taxon>
        <taxon>Dikarya</taxon>
        <taxon>Basidiomycota</taxon>
        <taxon>Agaricomycotina</taxon>
        <taxon>Agaricomycetes</taxon>
        <taxon>Agaricomycetidae</taxon>
        <taxon>Agaricales</taxon>
        <taxon>Agaricineae</taxon>
        <taxon>Hydnangiaceae</taxon>
        <taxon>Laccaria</taxon>
    </lineage>
</organism>
<gene>
    <name evidence="2" type="ORF">K443DRAFT_113950</name>
</gene>
<dbReference type="HOGENOM" id="CLU_004966_2_0_1"/>
<evidence type="ECO:0000313" key="3">
    <source>
        <dbReference type="Proteomes" id="UP000054477"/>
    </source>
</evidence>
<protein>
    <recommendedName>
        <fullName evidence="4">CxC6 like cysteine cluster associated with KDZ domain-containing protein</fullName>
    </recommendedName>
</protein>
<feature type="region of interest" description="Disordered" evidence="1">
    <location>
        <begin position="208"/>
        <end position="228"/>
    </location>
</feature>
<proteinExistence type="predicted"/>
<sequence>MLRQPGENLPWLPNPIQHCQHPHDGPPLADQTVKNYFSPNRFYCVETICAPCGTVIGWGKFARSESPTNIVAFLNSIYSSGVSRPAYICIDKACIVLRHIQATGQLQDWFNTSCLLVDSYHYTTHKATDELCCTWCNPVIPAVDKFGNDCFQRTFNTQACEQLNSWLGGFELILKCMTPANFDWFLHSMLFYHSSFVLKKQGIKQRRAENREIDDESEHDGGVEFGEE</sequence>
<reference evidence="3" key="2">
    <citation type="submission" date="2015-01" db="EMBL/GenBank/DDBJ databases">
        <title>Evolutionary Origins and Diversification of the Mycorrhizal Mutualists.</title>
        <authorList>
            <consortium name="DOE Joint Genome Institute"/>
            <consortium name="Mycorrhizal Genomics Consortium"/>
            <person name="Kohler A."/>
            <person name="Kuo A."/>
            <person name="Nagy L.G."/>
            <person name="Floudas D."/>
            <person name="Copeland A."/>
            <person name="Barry K.W."/>
            <person name="Cichocki N."/>
            <person name="Veneault-Fourrey C."/>
            <person name="LaButti K."/>
            <person name="Lindquist E.A."/>
            <person name="Lipzen A."/>
            <person name="Lundell T."/>
            <person name="Morin E."/>
            <person name="Murat C."/>
            <person name="Riley R."/>
            <person name="Ohm R."/>
            <person name="Sun H."/>
            <person name="Tunlid A."/>
            <person name="Henrissat B."/>
            <person name="Grigoriev I.V."/>
            <person name="Hibbett D.S."/>
            <person name="Martin F."/>
        </authorList>
    </citation>
    <scope>NUCLEOTIDE SEQUENCE [LARGE SCALE GENOMIC DNA]</scope>
    <source>
        <strain evidence="3">LaAM-08-1</strain>
    </source>
</reference>
<evidence type="ECO:0000313" key="2">
    <source>
        <dbReference type="EMBL" id="KIJ92194.1"/>
    </source>
</evidence>